<name>A0A0K2UT14_LEPSM</name>
<protein>
    <submittedName>
        <fullName evidence="1">Uncharacterized protein</fullName>
    </submittedName>
</protein>
<dbReference type="EMBL" id="HACA01023676">
    <property type="protein sequence ID" value="CDW41037.1"/>
    <property type="molecule type" value="Transcribed_RNA"/>
</dbReference>
<accession>A0A0K2UT14</accession>
<feature type="non-terminal residue" evidence="1">
    <location>
        <position position="64"/>
    </location>
</feature>
<dbReference type="AlphaFoldDB" id="A0A0K2UT14"/>
<sequence>MRGSFMELSNYLFIVKQEEKIYFGQKGVQFFTSTYGSLRVLYTYISKNYLRNNILLTIYCIIIS</sequence>
<evidence type="ECO:0000313" key="1">
    <source>
        <dbReference type="EMBL" id="CDW41037.1"/>
    </source>
</evidence>
<proteinExistence type="predicted"/>
<organism evidence="1">
    <name type="scientific">Lepeophtheirus salmonis</name>
    <name type="common">Salmon louse</name>
    <name type="synonym">Caligus salmonis</name>
    <dbReference type="NCBI Taxonomy" id="72036"/>
    <lineage>
        <taxon>Eukaryota</taxon>
        <taxon>Metazoa</taxon>
        <taxon>Ecdysozoa</taxon>
        <taxon>Arthropoda</taxon>
        <taxon>Crustacea</taxon>
        <taxon>Multicrustacea</taxon>
        <taxon>Hexanauplia</taxon>
        <taxon>Copepoda</taxon>
        <taxon>Siphonostomatoida</taxon>
        <taxon>Caligidae</taxon>
        <taxon>Lepeophtheirus</taxon>
    </lineage>
</organism>
<reference evidence="1" key="1">
    <citation type="submission" date="2014-05" db="EMBL/GenBank/DDBJ databases">
        <authorList>
            <person name="Chronopoulou M."/>
        </authorList>
    </citation>
    <scope>NUCLEOTIDE SEQUENCE</scope>
    <source>
        <tissue evidence="1">Whole organism</tissue>
    </source>
</reference>